<accession>M2QWU6</accession>
<dbReference type="HOGENOM" id="CLU_001265_0_1_1"/>
<dbReference type="InterPro" id="IPR011701">
    <property type="entry name" value="MFS"/>
</dbReference>
<evidence type="ECO:0000256" key="1">
    <source>
        <dbReference type="ARBA" id="ARBA00004141"/>
    </source>
</evidence>
<evidence type="ECO:0008006" key="10">
    <source>
        <dbReference type="Google" id="ProtNLM"/>
    </source>
</evidence>
<feature type="transmembrane region" description="Helical" evidence="7">
    <location>
        <begin position="296"/>
        <end position="317"/>
    </location>
</feature>
<dbReference type="STRING" id="914234.M2QWU6"/>
<organism evidence="8 9">
    <name type="scientific">Ceriporiopsis subvermispora (strain B)</name>
    <name type="common">White-rot fungus</name>
    <name type="synonym">Gelatoporia subvermispora</name>
    <dbReference type="NCBI Taxonomy" id="914234"/>
    <lineage>
        <taxon>Eukaryota</taxon>
        <taxon>Fungi</taxon>
        <taxon>Dikarya</taxon>
        <taxon>Basidiomycota</taxon>
        <taxon>Agaricomycotina</taxon>
        <taxon>Agaricomycetes</taxon>
        <taxon>Polyporales</taxon>
        <taxon>Gelatoporiaceae</taxon>
        <taxon>Gelatoporia</taxon>
    </lineage>
</organism>
<evidence type="ECO:0000313" key="8">
    <source>
        <dbReference type="EMBL" id="EMD36615.1"/>
    </source>
</evidence>
<sequence length="480" mass="53342">MFPSQAGRTPSGSDSVEKEPTKVPNPVGAEKVALEHVEDTVMLAPPKLTAEQERMVWRKIDRYPNMLLLNETLTSLSEIGNVGNAKLQGLISQLNLTGNRYNIALTMYFIPYCLLEFPANYPQLVVVRVLLGIMEAGQFPGAIYLLTLWYPRHMLQFRIALFYGGAGLAGAFSGLLAFGISFMSGTAGLLGWSWIFIVEGIVTVLVSVIGYFVMVDLPSTATFMTPEERVYIVWRKKYDNLSMGEEEHFELRHLWEAFTDWQVWLFIPLYLSFVTPTYGFALFLPSIINGFGFNTTISQLLTVPPYACAAVLLIKFAIWSDAKKLRSPFIAVGLAMSVIGFTLNIADVPIGVKYLGTFFVVIGTFAGFPGILSWQGNNMAGHYKRGIGMAITTSFANCGGIIASNIYRAQDAPHYRLGHGIELMFVGIGLLVLPVLVALYRHINVLHAKAQMEAEEKGVTYDAEEQRKLGDRAHEFRYTI</sequence>
<protein>
    <recommendedName>
        <fullName evidence="10">Major facilitator superfamily (MFS) profile domain-containing protein</fullName>
    </recommendedName>
</protein>
<keyword evidence="5 7" id="KW-0472">Membrane</keyword>
<evidence type="ECO:0000256" key="7">
    <source>
        <dbReference type="SAM" id="Phobius"/>
    </source>
</evidence>
<dbReference type="Gene3D" id="1.20.1250.20">
    <property type="entry name" value="MFS general substrate transporter like domains"/>
    <property type="match status" value="2"/>
</dbReference>
<dbReference type="EMBL" id="KB445798">
    <property type="protein sequence ID" value="EMD36615.1"/>
    <property type="molecule type" value="Genomic_DNA"/>
</dbReference>
<feature type="transmembrane region" description="Helical" evidence="7">
    <location>
        <begin position="161"/>
        <end position="183"/>
    </location>
</feature>
<evidence type="ECO:0000256" key="3">
    <source>
        <dbReference type="ARBA" id="ARBA00022692"/>
    </source>
</evidence>
<evidence type="ECO:0000313" key="9">
    <source>
        <dbReference type="Proteomes" id="UP000016930"/>
    </source>
</evidence>
<comment type="subcellular location">
    <subcellularLocation>
        <location evidence="1">Membrane</location>
        <topology evidence="1">Multi-pass membrane protein</topology>
    </subcellularLocation>
</comment>
<keyword evidence="4 7" id="KW-1133">Transmembrane helix</keyword>
<evidence type="ECO:0000256" key="4">
    <source>
        <dbReference type="ARBA" id="ARBA00022989"/>
    </source>
</evidence>
<feature type="region of interest" description="Disordered" evidence="6">
    <location>
        <begin position="1"/>
        <end position="25"/>
    </location>
</feature>
<feature type="transmembrane region" description="Helical" evidence="7">
    <location>
        <begin position="189"/>
        <end position="214"/>
    </location>
</feature>
<dbReference type="Proteomes" id="UP000016930">
    <property type="component" value="Unassembled WGS sequence"/>
</dbReference>
<feature type="transmembrane region" description="Helical" evidence="7">
    <location>
        <begin position="419"/>
        <end position="440"/>
    </location>
</feature>
<dbReference type="InterPro" id="IPR036259">
    <property type="entry name" value="MFS_trans_sf"/>
</dbReference>
<dbReference type="AlphaFoldDB" id="M2QWU6"/>
<proteinExistence type="predicted"/>
<keyword evidence="3 7" id="KW-0812">Transmembrane</keyword>
<evidence type="ECO:0000256" key="6">
    <source>
        <dbReference type="SAM" id="MobiDB-lite"/>
    </source>
</evidence>
<reference evidence="8 9" key="1">
    <citation type="journal article" date="2012" name="Proc. Natl. Acad. Sci. U.S.A.">
        <title>Comparative genomics of Ceriporiopsis subvermispora and Phanerochaete chrysosporium provide insight into selective ligninolysis.</title>
        <authorList>
            <person name="Fernandez-Fueyo E."/>
            <person name="Ruiz-Duenas F.J."/>
            <person name="Ferreira P."/>
            <person name="Floudas D."/>
            <person name="Hibbett D.S."/>
            <person name="Canessa P."/>
            <person name="Larrondo L.F."/>
            <person name="James T.Y."/>
            <person name="Seelenfreund D."/>
            <person name="Lobos S."/>
            <person name="Polanco R."/>
            <person name="Tello M."/>
            <person name="Honda Y."/>
            <person name="Watanabe T."/>
            <person name="Watanabe T."/>
            <person name="Ryu J.S."/>
            <person name="Kubicek C.P."/>
            <person name="Schmoll M."/>
            <person name="Gaskell J."/>
            <person name="Hammel K.E."/>
            <person name="St John F.J."/>
            <person name="Vanden Wymelenberg A."/>
            <person name="Sabat G."/>
            <person name="Splinter BonDurant S."/>
            <person name="Syed K."/>
            <person name="Yadav J.S."/>
            <person name="Doddapaneni H."/>
            <person name="Subramanian V."/>
            <person name="Lavin J.L."/>
            <person name="Oguiza J.A."/>
            <person name="Perez G."/>
            <person name="Pisabarro A.G."/>
            <person name="Ramirez L."/>
            <person name="Santoyo F."/>
            <person name="Master E."/>
            <person name="Coutinho P.M."/>
            <person name="Henrissat B."/>
            <person name="Lombard V."/>
            <person name="Magnuson J.K."/>
            <person name="Kuees U."/>
            <person name="Hori C."/>
            <person name="Igarashi K."/>
            <person name="Samejima M."/>
            <person name="Held B.W."/>
            <person name="Barry K.W."/>
            <person name="LaButti K.M."/>
            <person name="Lapidus A."/>
            <person name="Lindquist E.A."/>
            <person name="Lucas S.M."/>
            <person name="Riley R."/>
            <person name="Salamov A.A."/>
            <person name="Hoffmeister D."/>
            <person name="Schwenk D."/>
            <person name="Hadar Y."/>
            <person name="Yarden O."/>
            <person name="de Vries R.P."/>
            <person name="Wiebenga A."/>
            <person name="Stenlid J."/>
            <person name="Eastwood D."/>
            <person name="Grigoriev I.V."/>
            <person name="Berka R.M."/>
            <person name="Blanchette R.A."/>
            <person name="Kersten P."/>
            <person name="Martinez A.T."/>
            <person name="Vicuna R."/>
            <person name="Cullen D."/>
        </authorList>
    </citation>
    <scope>NUCLEOTIDE SEQUENCE [LARGE SCALE GENOMIC DNA]</scope>
    <source>
        <strain evidence="8 9">B</strain>
    </source>
</reference>
<dbReference type="FunFam" id="1.20.1250.20:FF:000068">
    <property type="entry name" value="MFS general substrate transporter"/>
    <property type="match status" value="1"/>
</dbReference>
<feature type="transmembrane region" description="Helical" evidence="7">
    <location>
        <begin position="386"/>
        <end position="407"/>
    </location>
</feature>
<evidence type="ECO:0000256" key="2">
    <source>
        <dbReference type="ARBA" id="ARBA00022448"/>
    </source>
</evidence>
<gene>
    <name evidence="8" type="ORF">CERSUDRAFT_95905</name>
</gene>
<name>M2QWU6_CERS8</name>
<feature type="transmembrane region" description="Helical" evidence="7">
    <location>
        <begin position="352"/>
        <end position="374"/>
    </location>
</feature>
<dbReference type="PANTHER" id="PTHR43791:SF18">
    <property type="entry name" value="NICOTINIC ACID TRANSPORTER TNA1, PUTATIVE (AFU_ORTHOLOGUE AFUA_3G03820)-RELATED"/>
    <property type="match status" value="1"/>
</dbReference>
<feature type="transmembrane region" description="Helical" evidence="7">
    <location>
        <begin position="263"/>
        <end position="284"/>
    </location>
</feature>
<dbReference type="OrthoDB" id="2985014at2759"/>
<dbReference type="SUPFAM" id="SSF103473">
    <property type="entry name" value="MFS general substrate transporter"/>
    <property type="match status" value="1"/>
</dbReference>
<feature type="transmembrane region" description="Helical" evidence="7">
    <location>
        <begin position="329"/>
        <end position="346"/>
    </location>
</feature>
<dbReference type="PANTHER" id="PTHR43791">
    <property type="entry name" value="PERMEASE-RELATED"/>
    <property type="match status" value="1"/>
</dbReference>
<dbReference type="GO" id="GO:0016020">
    <property type="term" value="C:membrane"/>
    <property type="evidence" value="ECO:0007669"/>
    <property type="project" value="UniProtKB-SubCell"/>
</dbReference>
<feature type="transmembrane region" description="Helical" evidence="7">
    <location>
        <begin position="125"/>
        <end position="149"/>
    </location>
</feature>
<keyword evidence="9" id="KW-1185">Reference proteome</keyword>
<evidence type="ECO:0000256" key="5">
    <source>
        <dbReference type="ARBA" id="ARBA00023136"/>
    </source>
</evidence>
<keyword evidence="2" id="KW-0813">Transport</keyword>
<feature type="compositionally biased region" description="Polar residues" evidence="6">
    <location>
        <begin position="1"/>
        <end position="14"/>
    </location>
</feature>
<dbReference type="Pfam" id="PF07690">
    <property type="entry name" value="MFS_1"/>
    <property type="match status" value="1"/>
</dbReference>
<dbReference type="GO" id="GO:0022857">
    <property type="term" value="F:transmembrane transporter activity"/>
    <property type="evidence" value="ECO:0007669"/>
    <property type="project" value="InterPro"/>
</dbReference>